<dbReference type="InterPro" id="IPR023198">
    <property type="entry name" value="PGP-like_dom2"/>
</dbReference>
<sequence length="172" mass="18091">MALTCGSTPHRFSPYPAVSHLPYPAVSHLPDIGAEATELLRKVEAAAATTAMPVPGVQEALHACHASGRCIAVVGDTSSEAMETYLDMHGLRQLGGAVNGREHLLSLPVSLQTGEILLQHVPSGGKPGRPVSRGSLQSRTVTCVGVDARVRFAVQGRQHSVSGWRPYAARLG</sequence>
<dbReference type="Gene3D" id="3.40.50.1000">
    <property type="entry name" value="HAD superfamily/HAD-like"/>
    <property type="match status" value="1"/>
</dbReference>
<name>A0A917Z942_9ACTN</name>
<evidence type="ECO:0000313" key="2">
    <source>
        <dbReference type="Proteomes" id="UP000646523"/>
    </source>
</evidence>
<dbReference type="InterPro" id="IPR023214">
    <property type="entry name" value="HAD_sf"/>
</dbReference>
<dbReference type="Gene3D" id="1.10.150.240">
    <property type="entry name" value="Putative phosphatase, domain 2"/>
    <property type="match status" value="1"/>
</dbReference>
<dbReference type="SUPFAM" id="SSF56784">
    <property type="entry name" value="HAD-like"/>
    <property type="match status" value="1"/>
</dbReference>
<comment type="caution">
    <text evidence="1">The sequence shown here is derived from an EMBL/GenBank/DDBJ whole genome shotgun (WGS) entry which is preliminary data.</text>
</comment>
<dbReference type="Proteomes" id="UP000646523">
    <property type="component" value="Unassembled WGS sequence"/>
</dbReference>
<dbReference type="InterPro" id="IPR036412">
    <property type="entry name" value="HAD-like_sf"/>
</dbReference>
<keyword evidence="2" id="KW-1185">Reference proteome</keyword>
<dbReference type="EMBL" id="BMNH01000023">
    <property type="protein sequence ID" value="GGO77836.1"/>
    <property type="molecule type" value="Genomic_DNA"/>
</dbReference>
<evidence type="ECO:0000313" key="1">
    <source>
        <dbReference type="EMBL" id="GGO77836.1"/>
    </source>
</evidence>
<accession>A0A917Z942</accession>
<organism evidence="1 2">
    <name type="scientific">Nonomuraea cavernae</name>
    <dbReference type="NCBI Taxonomy" id="2045107"/>
    <lineage>
        <taxon>Bacteria</taxon>
        <taxon>Bacillati</taxon>
        <taxon>Actinomycetota</taxon>
        <taxon>Actinomycetes</taxon>
        <taxon>Streptosporangiales</taxon>
        <taxon>Streptosporangiaceae</taxon>
        <taxon>Nonomuraea</taxon>
    </lineage>
</organism>
<proteinExistence type="predicted"/>
<reference evidence="1" key="1">
    <citation type="journal article" date="2014" name="Int. J. Syst. Evol. Microbiol.">
        <title>Complete genome sequence of Corynebacterium casei LMG S-19264T (=DSM 44701T), isolated from a smear-ripened cheese.</title>
        <authorList>
            <consortium name="US DOE Joint Genome Institute (JGI-PGF)"/>
            <person name="Walter F."/>
            <person name="Albersmeier A."/>
            <person name="Kalinowski J."/>
            <person name="Ruckert C."/>
        </authorList>
    </citation>
    <scope>NUCLEOTIDE SEQUENCE</scope>
    <source>
        <strain evidence="1">CGMCC 4.7368</strain>
    </source>
</reference>
<gene>
    <name evidence="1" type="ORF">GCM10012289_58430</name>
</gene>
<dbReference type="AlphaFoldDB" id="A0A917Z942"/>
<protein>
    <submittedName>
        <fullName evidence="1">Uncharacterized protein</fullName>
    </submittedName>
</protein>
<reference evidence="1" key="2">
    <citation type="submission" date="2020-09" db="EMBL/GenBank/DDBJ databases">
        <authorList>
            <person name="Sun Q."/>
            <person name="Zhou Y."/>
        </authorList>
    </citation>
    <scope>NUCLEOTIDE SEQUENCE</scope>
    <source>
        <strain evidence="1">CGMCC 4.7368</strain>
    </source>
</reference>